<evidence type="ECO:0000313" key="3">
    <source>
        <dbReference type="Proteomes" id="UP000499080"/>
    </source>
</evidence>
<gene>
    <name evidence="2" type="ORF">AVEN_190995_1</name>
</gene>
<accession>A0A4Y2SK40</accession>
<evidence type="ECO:0000256" key="1">
    <source>
        <dbReference type="SAM" id="MobiDB-lite"/>
    </source>
</evidence>
<feature type="region of interest" description="Disordered" evidence="1">
    <location>
        <begin position="27"/>
        <end position="70"/>
    </location>
</feature>
<sequence length="70" mass="7609">GREIIPRKCSQGVMVSSSCMTDTVLKVHGKSESPPPPYSPDLEPNLGSKHLSEQDSSNEWDVNCHKTAKG</sequence>
<dbReference type="EMBL" id="BGPR01022147">
    <property type="protein sequence ID" value="GBN88163.1"/>
    <property type="molecule type" value="Genomic_DNA"/>
</dbReference>
<organism evidence="2 3">
    <name type="scientific">Araneus ventricosus</name>
    <name type="common">Orbweaver spider</name>
    <name type="synonym">Epeira ventricosa</name>
    <dbReference type="NCBI Taxonomy" id="182803"/>
    <lineage>
        <taxon>Eukaryota</taxon>
        <taxon>Metazoa</taxon>
        <taxon>Ecdysozoa</taxon>
        <taxon>Arthropoda</taxon>
        <taxon>Chelicerata</taxon>
        <taxon>Arachnida</taxon>
        <taxon>Araneae</taxon>
        <taxon>Araneomorphae</taxon>
        <taxon>Entelegynae</taxon>
        <taxon>Araneoidea</taxon>
        <taxon>Araneidae</taxon>
        <taxon>Araneus</taxon>
    </lineage>
</organism>
<dbReference type="AlphaFoldDB" id="A0A4Y2SK40"/>
<comment type="caution">
    <text evidence="2">The sequence shown here is derived from an EMBL/GenBank/DDBJ whole genome shotgun (WGS) entry which is preliminary data.</text>
</comment>
<feature type="non-terminal residue" evidence="2">
    <location>
        <position position="1"/>
    </location>
</feature>
<name>A0A4Y2SK40_ARAVE</name>
<dbReference type="Proteomes" id="UP000499080">
    <property type="component" value="Unassembled WGS sequence"/>
</dbReference>
<proteinExistence type="predicted"/>
<keyword evidence="3" id="KW-1185">Reference proteome</keyword>
<evidence type="ECO:0000313" key="2">
    <source>
        <dbReference type="EMBL" id="GBN88163.1"/>
    </source>
</evidence>
<reference evidence="2 3" key="1">
    <citation type="journal article" date="2019" name="Sci. Rep.">
        <title>Orb-weaving spider Araneus ventricosus genome elucidates the spidroin gene catalogue.</title>
        <authorList>
            <person name="Kono N."/>
            <person name="Nakamura H."/>
            <person name="Ohtoshi R."/>
            <person name="Moran D.A.P."/>
            <person name="Shinohara A."/>
            <person name="Yoshida Y."/>
            <person name="Fujiwara M."/>
            <person name="Mori M."/>
            <person name="Tomita M."/>
            <person name="Arakawa K."/>
        </authorList>
    </citation>
    <scope>NUCLEOTIDE SEQUENCE [LARGE SCALE GENOMIC DNA]</scope>
</reference>
<protein>
    <submittedName>
        <fullName evidence="2">Uncharacterized protein</fullName>
    </submittedName>
</protein>